<sequence>MDQQPSEERNNSGVKSPVTLQISMTTSSPEDSIPSTPRVPSPNFRTSNNSLNLGLEDPRHLLGVSNMRNLSVDSSSSSGSDPANAGGSRSNCCSPSRSPVPPNSPQGPRFKLVIEGLVHVCRLNHTRTVISKLLSSRFLRRWEGHHVILDDNFITSRHPGGFMEEPIPYRIIQDIYPVARWDSCGRFCIRVVIPDGSLLFQVSNCYMRDTWLHSLLWKKNAYRYRKLLDCCTRPEILLKELKNLVDFVLSTPLQEEGVYHLALSIISDALIKGQTWMTRSVAEEVIVTISLLLERTTPTSEICDFFCWHCRENPRSTVVLDICTPIVQRILKHNMDFGKYPQTRVFVQEYFLALNCQNQGDAIIKDFVDKLFCACSMHGMGCKCPHPRVLQNIVNICVAAIYSIFESRKTEFLESTNAEERTSVESSSYIEWETKVDCFINLFVLICQFDDWRASMAEMLQPIPFHEDAISCRRFMSPFKEVVRRIVIDSRCNVHQTLISVREQKVGWFNLYSPAPENLVCDDDGDLWSIMLDRLLSCCYKRRKFLQTVVVYLGPLMLRALRNDETCQKALCALLEFNLIDDRDIQLQTITTLQSTNNGKRHYATLCEKQMHLRQVQKKGGPRKLVLPNKSTDADVSRLLSSGSFGDLECLSLAFTQVTGACAEELIKLSSLKYLSLWSTQQRNIRISLKLSLLKYLTLSTQFDDHGLRLLSEHLPNLQTLDLCETRVTDSGVTTLTEMKSLRKLNLNSTKLLPETFEYLKRALPVLQEFDVRYTDAWGF</sequence>
<accession>A0AAV4MS55</accession>
<dbReference type="InterPro" id="IPR056429">
    <property type="entry name" value="PH_CMIP"/>
</dbReference>
<evidence type="ECO:0000313" key="3">
    <source>
        <dbReference type="EMBL" id="GIX74856.1"/>
    </source>
</evidence>
<proteinExistence type="predicted"/>
<feature type="region of interest" description="Disordered" evidence="1">
    <location>
        <begin position="1"/>
        <end position="56"/>
    </location>
</feature>
<keyword evidence="4" id="KW-1185">Reference proteome</keyword>
<name>A0AAV4MS55_9ARAC</name>
<dbReference type="InterPro" id="IPR032675">
    <property type="entry name" value="LRR_dom_sf"/>
</dbReference>
<organism evidence="3 4">
    <name type="scientific">Caerostris darwini</name>
    <dbReference type="NCBI Taxonomy" id="1538125"/>
    <lineage>
        <taxon>Eukaryota</taxon>
        <taxon>Metazoa</taxon>
        <taxon>Ecdysozoa</taxon>
        <taxon>Arthropoda</taxon>
        <taxon>Chelicerata</taxon>
        <taxon>Arachnida</taxon>
        <taxon>Araneae</taxon>
        <taxon>Araneomorphae</taxon>
        <taxon>Entelegynae</taxon>
        <taxon>Araneoidea</taxon>
        <taxon>Araneidae</taxon>
        <taxon>Caerostris</taxon>
    </lineage>
</organism>
<feature type="compositionally biased region" description="Polar residues" evidence="1">
    <location>
        <begin position="43"/>
        <end position="52"/>
    </location>
</feature>
<dbReference type="Proteomes" id="UP001054837">
    <property type="component" value="Unassembled WGS sequence"/>
</dbReference>
<comment type="caution">
    <text evidence="3">The sequence shown here is derived from an EMBL/GenBank/DDBJ whole genome shotgun (WGS) entry which is preliminary data.</text>
</comment>
<gene>
    <name evidence="3" type="primary">cmip</name>
    <name evidence="3" type="ORF">CDAR_74022</name>
</gene>
<dbReference type="SUPFAM" id="SSF52047">
    <property type="entry name" value="RNI-like"/>
    <property type="match status" value="1"/>
</dbReference>
<dbReference type="PANTHER" id="PTHR25480">
    <property type="entry name" value="LEUCINE-RICH REPEAT-CONTAINING PROTEIN 73"/>
    <property type="match status" value="1"/>
</dbReference>
<dbReference type="Gene3D" id="3.80.10.10">
    <property type="entry name" value="Ribonuclease Inhibitor"/>
    <property type="match status" value="1"/>
</dbReference>
<dbReference type="InterPro" id="IPR052813">
    <property type="entry name" value="CMIP"/>
</dbReference>
<evidence type="ECO:0000313" key="4">
    <source>
        <dbReference type="Proteomes" id="UP001054837"/>
    </source>
</evidence>
<dbReference type="Pfam" id="PF23066">
    <property type="entry name" value="PH_21"/>
    <property type="match status" value="1"/>
</dbReference>
<evidence type="ECO:0000256" key="1">
    <source>
        <dbReference type="SAM" id="MobiDB-lite"/>
    </source>
</evidence>
<feature type="compositionally biased region" description="Basic and acidic residues" evidence="1">
    <location>
        <begin position="1"/>
        <end position="10"/>
    </location>
</feature>
<protein>
    <submittedName>
        <fullName evidence="3">C-Maf-inducing protein</fullName>
    </submittedName>
</protein>
<feature type="domain" description="C-Maf-inducing protein PH" evidence="2">
    <location>
        <begin position="109"/>
        <end position="228"/>
    </location>
</feature>
<feature type="compositionally biased region" description="Polar residues" evidence="1">
    <location>
        <begin position="11"/>
        <end position="35"/>
    </location>
</feature>
<feature type="region of interest" description="Disordered" evidence="1">
    <location>
        <begin position="69"/>
        <end position="106"/>
    </location>
</feature>
<dbReference type="EMBL" id="BPLQ01000771">
    <property type="protein sequence ID" value="GIX74856.1"/>
    <property type="molecule type" value="Genomic_DNA"/>
</dbReference>
<evidence type="ECO:0000259" key="2">
    <source>
        <dbReference type="Pfam" id="PF23066"/>
    </source>
</evidence>
<dbReference type="AlphaFoldDB" id="A0AAV4MS55"/>
<feature type="compositionally biased region" description="Low complexity" evidence="1">
    <location>
        <begin position="71"/>
        <end position="97"/>
    </location>
</feature>
<dbReference type="PANTHER" id="PTHR25480:SF0">
    <property type="entry name" value="C-MAF-INDUCING PROTEIN"/>
    <property type="match status" value="1"/>
</dbReference>
<reference evidence="3 4" key="1">
    <citation type="submission" date="2021-06" db="EMBL/GenBank/DDBJ databases">
        <title>Caerostris darwini draft genome.</title>
        <authorList>
            <person name="Kono N."/>
            <person name="Arakawa K."/>
        </authorList>
    </citation>
    <scope>NUCLEOTIDE SEQUENCE [LARGE SCALE GENOMIC DNA]</scope>
</reference>